<organism evidence="2 3">
    <name type="scientific">Colletotrichum musicola</name>
    <dbReference type="NCBI Taxonomy" id="2175873"/>
    <lineage>
        <taxon>Eukaryota</taxon>
        <taxon>Fungi</taxon>
        <taxon>Dikarya</taxon>
        <taxon>Ascomycota</taxon>
        <taxon>Pezizomycotina</taxon>
        <taxon>Sordariomycetes</taxon>
        <taxon>Hypocreomycetidae</taxon>
        <taxon>Glomerellales</taxon>
        <taxon>Glomerellaceae</taxon>
        <taxon>Colletotrichum</taxon>
        <taxon>Colletotrichum orchidearum species complex</taxon>
    </lineage>
</organism>
<keyword evidence="3" id="KW-1185">Reference proteome</keyword>
<gene>
    <name evidence="2" type="ORF">CMUS01_15976</name>
</gene>
<feature type="region of interest" description="Disordered" evidence="1">
    <location>
        <begin position="1"/>
        <end position="25"/>
    </location>
</feature>
<evidence type="ECO:0000313" key="2">
    <source>
        <dbReference type="EMBL" id="KAF6794953.1"/>
    </source>
</evidence>
<sequence>MPGVLWHQKRKRNANDGRSSRAAAKRARFAVADTPDKGLREGASVRERARPFLLAVAEMPLDVLHTTWTIGRNRQIDTGHVDELREAFKKGGLERRAPENRIAVLCSAEEVRRARAASIAPDDGNDDGDRDGKPSFVHWADVNRSKVEVMDGQHRIEALREYVKEARAPDSELWWTCEIYDKDHLPRDLNIKLRVNRRDPSLPDNHGQIWTQLVSIASPVDDDEDAAGEQVGVDIKTVEMLRLGGEKQFPTRRLVTLWNHRRWRPITTRWCRTRLGLETFNISSFESMASLRIDEYLMATLEAVLATLAALPLDEGCHLTQRDWDRLSVGLGHAGRTAADVEAVFHDGRRKGRKGRSDGLLATLDDDSYASVCEYVKATPALAFTSLRRLLRTKKPDMQAAVHVLQHTIAWIDRDSALAIDEVNPKSKNKPLVREHLSTALNKLATARGREAGHPQRTAVHLQARVLDYVRDNLDEFRALPTPLDNARAALVDKAAYAQRFAHVVWARLLRVVRQVTDANGEVLHPDWRAELAPRRDGRLGQVSTLVQGFCARLASLADPPDNASLLEMQARIEEIVGEHMGVSSSGADSLPRTATYIPDSQDASMASPASQSQATVGASRLSRKDDQADEGSIASRSARRPLSDEVPHAYSRVRGETHPPPTSRSDEEESPPTSPPPGQKKASGPRWRQGRRAGKKWG</sequence>
<accession>A0A8H6ISS1</accession>
<comment type="caution">
    <text evidence="2">The sequence shown here is derived from an EMBL/GenBank/DDBJ whole genome shotgun (WGS) entry which is preliminary data.</text>
</comment>
<proteinExistence type="predicted"/>
<feature type="region of interest" description="Disordered" evidence="1">
    <location>
        <begin position="601"/>
        <end position="699"/>
    </location>
</feature>
<protein>
    <submittedName>
        <fullName evidence="2">Uncharacterized protein</fullName>
    </submittedName>
</protein>
<feature type="compositionally biased region" description="Low complexity" evidence="1">
    <location>
        <begin position="601"/>
        <end position="615"/>
    </location>
</feature>
<dbReference type="Proteomes" id="UP000639643">
    <property type="component" value="Unassembled WGS sequence"/>
</dbReference>
<evidence type="ECO:0000313" key="3">
    <source>
        <dbReference type="Proteomes" id="UP000639643"/>
    </source>
</evidence>
<name>A0A8H6ISS1_9PEZI</name>
<feature type="compositionally biased region" description="Basic residues" evidence="1">
    <location>
        <begin position="689"/>
        <end position="699"/>
    </location>
</feature>
<dbReference type="OrthoDB" id="4828201at2759"/>
<evidence type="ECO:0000256" key="1">
    <source>
        <dbReference type="SAM" id="MobiDB-lite"/>
    </source>
</evidence>
<dbReference type="EMBL" id="WIGM01001532">
    <property type="protein sequence ID" value="KAF6794953.1"/>
    <property type="molecule type" value="Genomic_DNA"/>
</dbReference>
<reference evidence="2" key="1">
    <citation type="journal article" date="2020" name="Phytopathology">
        <title>Genome Sequence Resources of Colletotrichum truncatum, C. plurivorum, C. musicola, and C. sojae: Four Species Pathogenic to Soybean (Glycine max).</title>
        <authorList>
            <person name="Rogerio F."/>
            <person name="Boufleur T.R."/>
            <person name="Ciampi-Guillardi M."/>
            <person name="Sukno S.A."/>
            <person name="Thon M.R."/>
            <person name="Massola Junior N.S."/>
            <person name="Baroncelli R."/>
        </authorList>
    </citation>
    <scope>NUCLEOTIDE SEQUENCE</scope>
    <source>
        <strain evidence="2">LFN0074</strain>
    </source>
</reference>
<dbReference type="AlphaFoldDB" id="A0A8H6ISS1"/>
<feature type="compositionally biased region" description="Basic and acidic residues" evidence="1">
    <location>
        <begin position="642"/>
        <end position="658"/>
    </location>
</feature>